<evidence type="ECO:0000256" key="5">
    <source>
        <dbReference type="ARBA" id="ARBA00022691"/>
    </source>
</evidence>
<dbReference type="GO" id="GO:0032259">
    <property type="term" value="P:methylation"/>
    <property type="evidence" value="ECO:0007669"/>
    <property type="project" value="UniProtKB-KW"/>
</dbReference>
<dbReference type="PANTHER" id="PTHR47036:SF1">
    <property type="entry name" value="COBALT-FACTOR III C(17)-METHYLTRANSFERASE-RELATED"/>
    <property type="match status" value="1"/>
</dbReference>
<dbReference type="AlphaFoldDB" id="A0A9D2ME41"/>
<dbReference type="Pfam" id="PF00590">
    <property type="entry name" value="TP_methylase"/>
    <property type="match status" value="1"/>
</dbReference>
<dbReference type="CDD" id="cd11646">
    <property type="entry name" value="Precorrin_3B_C17_MT"/>
    <property type="match status" value="1"/>
</dbReference>
<dbReference type="SUPFAM" id="SSF53790">
    <property type="entry name" value="Tetrapyrrole methylase"/>
    <property type="match status" value="1"/>
</dbReference>
<dbReference type="Gene3D" id="3.30.950.10">
    <property type="entry name" value="Methyltransferase, Cobalt-precorrin-4 Transmethylase, Domain 2"/>
    <property type="match status" value="1"/>
</dbReference>
<keyword evidence="3 7" id="KW-0489">Methyltransferase</keyword>
<evidence type="ECO:0000256" key="1">
    <source>
        <dbReference type="ARBA" id="ARBA00004953"/>
    </source>
</evidence>
<sequence length="251" mass="26299">MNKVYAVGIGPGGVYGMTAAARAALEEAEVICGYSVYLDLVAPLVPGKELRSTPMTRELDRCAMALELASEGRTAALICSGDAGVYGLASPLLEMAGRYPAVTVEVVPGVTAALAGAAALGAPLGHDFCTVSLSDLLTPWEVIERRLRAAAAGDFVLCLYNPASRRRPDTLRRACDILLDAGRSPDTPCGWAHSIGRAGQAVRLLTLAQLRESEADMFTTVFVGSSATRVEGGRMITPRGYRTGRAEGGGR</sequence>
<keyword evidence="2" id="KW-0169">Cobalamin biosynthesis</keyword>
<comment type="pathway">
    <text evidence="1">Cofactor biosynthesis; adenosylcobalamin biosynthesis.</text>
</comment>
<evidence type="ECO:0000256" key="4">
    <source>
        <dbReference type="ARBA" id="ARBA00022679"/>
    </source>
</evidence>
<evidence type="ECO:0000256" key="3">
    <source>
        <dbReference type="ARBA" id="ARBA00022603"/>
    </source>
</evidence>
<reference evidence="7" key="2">
    <citation type="submission" date="2021-04" db="EMBL/GenBank/DDBJ databases">
        <authorList>
            <person name="Gilroy R."/>
        </authorList>
    </citation>
    <scope>NUCLEOTIDE SEQUENCE</scope>
    <source>
        <strain evidence="7">ChiHjej9B8-13557</strain>
    </source>
</reference>
<keyword evidence="4 7" id="KW-0808">Transferase</keyword>
<protein>
    <submittedName>
        <fullName evidence="7">Precorrin-3B C(17)-methyltransferase</fullName>
        <ecNumber evidence="7">2.1.1.131</ecNumber>
    </submittedName>
</protein>
<keyword evidence="5" id="KW-0949">S-adenosyl-L-methionine</keyword>
<comment type="caution">
    <text evidence="7">The sequence shown here is derived from an EMBL/GenBank/DDBJ whole genome shotgun (WGS) entry which is preliminary data.</text>
</comment>
<evidence type="ECO:0000259" key="6">
    <source>
        <dbReference type="Pfam" id="PF00590"/>
    </source>
</evidence>
<organism evidence="7 8">
    <name type="scientific">Candidatus Faecalibacterium faecipullorum</name>
    <dbReference type="NCBI Taxonomy" id="2838578"/>
    <lineage>
        <taxon>Bacteria</taxon>
        <taxon>Bacillati</taxon>
        <taxon>Bacillota</taxon>
        <taxon>Clostridia</taxon>
        <taxon>Eubacteriales</taxon>
        <taxon>Oscillospiraceae</taxon>
        <taxon>Faecalibacterium</taxon>
    </lineage>
</organism>
<dbReference type="EMBL" id="DWXX01000068">
    <property type="protein sequence ID" value="HJB58762.1"/>
    <property type="molecule type" value="Genomic_DNA"/>
</dbReference>
<gene>
    <name evidence="7" type="primary">cobJ</name>
    <name evidence="7" type="ORF">H9771_03730</name>
</gene>
<dbReference type="InterPro" id="IPR014776">
    <property type="entry name" value="4pyrrole_Mease_sub2"/>
</dbReference>
<dbReference type="NCBIfam" id="TIGR01466">
    <property type="entry name" value="cobJ_cbiH"/>
    <property type="match status" value="1"/>
</dbReference>
<dbReference type="InterPro" id="IPR000878">
    <property type="entry name" value="4pyrrol_Mease"/>
</dbReference>
<dbReference type="InterPro" id="IPR051810">
    <property type="entry name" value="Precorrin_MeTrfase"/>
</dbReference>
<dbReference type="InterPro" id="IPR014777">
    <property type="entry name" value="4pyrrole_Mease_sub1"/>
</dbReference>
<dbReference type="Proteomes" id="UP000824211">
    <property type="component" value="Unassembled WGS sequence"/>
</dbReference>
<dbReference type="InterPro" id="IPR035996">
    <property type="entry name" value="4pyrrol_Methylase_sf"/>
</dbReference>
<dbReference type="EC" id="2.1.1.131" evidence="7"/>
<dbReference type="GO" id="GO:0009236">
    <property type="term" value="P:cobalamin biosynthetic process"/>
    <property type="evidence" value="ECO:0007669"/>
    <property type="project" value="UniProtKB-KW"/>
</dbReference>
<dbReference type="Gene3D" id="3.40.1010.10">
    <property type="entry name" value="Cobalt-precorrin-4 Transmethylase, Domain 1"/>
    <property type="match status" value="1"/>
</dbReference>
<dbReference type="InterPro" id="IPR006363">
    <property type="entry name" value="Cbl_synth_CobJ/CibH_dom"/>
</dbReference>
<reference evidence="7" key="1">
    <citation type="journal article" date="2021" name="PeerJ">
        <title>Extensive microbial diversity within the chicken gut microbiome revealed by metagenomics and culture.</title>
        <authorList>
            <person name="Gilroy R."/>
            <person name="Ravi A."/>
            <person name="Getino M."/>
            <person name="Pursley I."/>
            <person name="Horton D.L."/>
            <person name="Alikhan N.F."/>
            <person name="Baker D."/>
            <person name="Gharbi K."/>
            <person name="Hall N."/>
            <person name="Watson M."/>
            <person name="Adriaenssens E.M."/>
            <person name="Foster-Nyarko E."/>
            <person name="Jarju S."/>
            <person name="Secka A."/>
            <person name="Antonio M."/>
            <person name="Oren A."/>
            <person name="Chaudhuri R.R."/>
            <person name="La Ragione R."/>
            <person name="Hildebrand F."/>
            <person name="Pallen M.J."/>
        </authorList>
    </citation>
    <scope>NUCLEOTIDE SEQUENCE</scope>
    <source>
        <strain evidence="7">ChiHjej9B8-13557</strain>
    </source>
</reference>
<name>A0A9D2ME41_9FIRM</name>
<proteinExistence type="predicted"/>
<feature type="domain" description="Tetrapyrrole methylase" evidence="6">
    <location>
        <begin position="3"/>
        <end position="210"/>
    </location>
</feature>
<accession>A0A9D2ME41</accession>
<dbReference type="PANTHER" id="PTHR47036">
    <property type="entry name" value="COBALT-FACTOR III C(17)-METHYLTRANSFERASE-RELATED"/>
    <property type="match status" value="1"/>
</dbReference>
<evidence type="ECO:0000256" key="2">
    <source>
        <dbReference type="ARBA" id="ARBA00022573"/>
    </source>
</evidence>
<evidence type="ECO:0000313" key="7">
    <source>
        <dbReference type="EMBL" id="HJB58762.1"/>
    </source>
</evidence>
<dbReference type="GO" id="GO:0030789">
    <property type="term" value="F:precorrin-3B C17-methyltransferase activity"/>
    <property type="evidence" value="ECO:0007669"/>
    <property type="project" value="UniProtKB-EC"/>
</dbReference>
<evidence type="ECO:0000313" key="8">
    <source>
        <dbReference type="Proteomes" id="UP000824211"/>
    </source>
</evidence>